<keyword evidence="2" id="KW-0496">Mitochondrion</keyword>
<keyword evidence="1" id="KW-1133">Transmembrane helix</keyword>
<accession>A0A8T9ZXG2</accession>
<geneLocation type="mitochondrion" evidence="2"/>
<protein>
    <submittedName>
        <fullName evidence="2">ATPase subunit 8</fullName>
    </submittedName>
</protein>
<dbReference type="EMBL" id="MW619641">
    <property type="protein sequence ID" value="UPL65237.1"/>
    <property type="molecule type" value="Genomic_DNA"/>
</dbReference>
<sequence>MPQMAPLWWEYLYLMNSLLMIIISTLIYHNKMNYPIKQTLKYKKLIKNWKW</sequence>
<dbReference type="AlphaFoldDB" id="A0A8T9ZXG2"/>
<reference evidence="2" key="1">
    <citation type="journal article" date="2022" name="Cladistics">
        <title>Diversification of the phytophagous lineages of true bugs (Insecta: Hemiptera: Heteroptera) shortly after that of the flowering plants.</title>
        <authorList>
            <person name="Ye F."/>
            <person name="Kment P."/>
            <person name="Redei D."/>
            <person name="Luo J.Y."/>
            <person name="Wang Y.H."/>
            <person name="Kuechler S.M."/>
            <person name="Zhang W.W."/>
            <person name="Chen P.P."/>
            <person name="Wu H.Y."/>
            <person name="Wu Y.Z."/>
            <person name="Sun X.Y."/>
            <person name="Ding L."/>
            <person name="Wang Y.R."/>
            <person name="Xie Q."/>
        </authorList>
    </citation>
    <scope>NUCLEOTIDE SEQUENCE</scope>
</reference>
<evidence type="ECO:0000256" key="1">
    <source>
        <dbReference type="SAM" id="Phobius"/>
    </source>
</evidence>
<organism evidence="2">
    <name type="scientific">Ectatops sp</name>
    <dbReference type="NCBI Taxonomy" id="2931290"/>
    <lineage>
        <taxon>Eukaryota</taxon>
        <taxon>Metazoa</taxon>
        <taxon>Ecdysozoa</taxon>
        <taxon>Arthropoda</taxon>
        <taxon>Hexapoda</taxon>
        <taxon>Insecta</taxon>
        <taxon>Pterygota</taxon>
        <taxon>Neoptera</taxon>
        <taxon>Paraneoptera</taxon>
        <taxon>Hemiptera</taxon>
        <taxon>Heteroptera</taxon>
        <taxon>Panheteroptera</taxon>
        <taxon>Pentatomomorpha</taxon>
        <taxon>Pyrrhocoroidea</taxon>
        <taxon>Pyrrhocoridae</taxon>
        <taxon>Ectatops</taxon>
    </lineage>
</organism>
<name>A0A8T9ZXG2_9HEMI</name>
<proteinExistence type="predicted"/>
<feature type="transmembrane region" description="Helical" evidence="1">
    <location>
        <begin position="12"/>
        <end position="29"/>
    </location>
</feature>
<evidence type="ECO:0000313" key="2">
    <source>
        <dbReference type="EMBL" id="UPL65237.1"/>
    </source>
</evidence>
<keyword evidence="1" id="KW-0472">Membrane</keyword>
<keyword evidence="1" id="KW-0812">Transmembrane</keyword>